<dbReference type="InterPro" id="IPR001910">
    <property type="entry name" value="Inosine/uridine_hydrolase_dom"/>
</dbReference>
<dbReference type="PANTHER" id="PTHR46190:SF1">
    <property type="entry name" value="SI:CH211-201H21.5"/>
    <property type="match status" value="1"/>
</dbReference>
<evidence type="ECO:0000313" key="3">
    <source>
        <dbReference type="EMBL" id="GFH07110.1"/>
    </source>
</evidence>
<dbReference type="EMBL" id="BLLF01000074">
    <property type="protein sequence ID" value="GFH07110.1"/>
    <property type="molecule type" value="Genomic_DNA"/>
</dbReference>
<dbReference type="Pfam" id="PF01156">
    <property type="entry name" value="IU_nuc_hydro"/>
    <property type="match status" value="1"/>
</dbReference>
<name>A0A699YAC6_HAELA</name>
<dbReference type="Gene3D" id="3.90.245.10">
    <property type="entry name" value="Ribonucleoside hydrolase-like"/>
    <property type="match status" value="1"/>
</dbReference>
<sequence length="230" mass="24116">MIGVPELSAVYLGAEEPLLAPPTPPNNWFGKDGLGDAEQDVKVQAAVGVAAVRLAEAAQGREGRLTVIALGPLTNIALACKLDPRLPGRLERLVVMGSSEAVGNVTPTAEFNYSYDAEAAKLVLNKMPVPPLLPAAISAHCIRSAKANIETGTSGWVTADPLAVAVALRPAIVQASKQVYCDVEVAGSPLTRGMAVYDWNSQLGQPANVELVQKVDVKAYEAMLTHSLTP</sequence>
<dbReference type="PANTHER" id="PTHR46190">
    <property type="entry name" value="SI:CH211-201H21.5-RELATED"/>
    <property type="match status" value="1"/>
</dbReference>
<dbReference type="SUPFAM" id="SSF53590">
    <property type="entry name" value="Nucleoside hydrolase"/>
    <property type="match status" value="1"/>
</dbReference>
<organism evidence="3 4">
    <name type="scientific">Haematococcus lacustris</name>
    <name type="common">Green alga</name>
    <name type="synonym">Haematococcus pluvialis</name>
    <dbReference type="NCBI Taxonomy" id="44745"/>
    <lineage>
        <taxon>Eukaryota</taxon>
        <taxon>Viridiplantae</taxon>
        <taxon>Chlorophyta</taxon>
        <taxon>core chlorophytes</taxon>
        <taxon>Chlorophyceae</taxon>
        <taxon>CS clade</taxon>
        <taxon>Chlamydomonadales</taxon>
        <taxon>Haematococcaceae</taxon>
        <taxon>Haematococcus</taxon>
    </lineage>
</organism>
<evidence type="ECO:0000259" key="2">
    <source>
        <dbReference type="Pfam" id="PF01156"/>
    </source>
</evidence>
<dbReference type="AlphaFoldDB" id="A0A699YAC6"/>
<evidence type="ECO:0000313" key="4">
    <source>
        <dbReference type="Proteomes" id="UP000485058"/>
    </source>
</evidence>
<dbReference type="InterPro" id="IPR036452">
    <property type="entry name" value="Ribo_hydro-like"/>
</dbReference>
<comment type="similarity">
    <text evidence="1">Belongs to the IUNH family.</text>
</comment>
<evidence type="ECO:0000256" key="1">
    <source>
        <dbReference type="ARBA" id="ARBA00009176"/>
    </source>
</evidence>
<dbReference type="GO" id="GO:0016799">
    <property type="term" value="F:hydrolase activity, hydrolyzing N-glycosyl compounds"/>
    <property type="evidence" value="ECO:0007669"/>
    <property type="project" value="InterPro"/>
</dbReference>
<keyword evidence="3" id="KW-0378">Hydrolase</keyword>
<protein>
    <submittedName>
        <fullName evidence="3">Nucleoside hydrolase</fullName>
    </submittedName>
</protein>
<dbReference type="Proteomes" id="UP000485058">
    <property type="component" value="Unassembled WGS sequence"/>
</dbReference>
<dbReference type="InterPro" id="IPR052775">
    <property type="entry name" value="IUN_hydrolase"/>
</dbReference>
<proteinExistence type="inferred from homology"/>
<accession>A0A699YAC6</accession>
<comment type="caution">
    <text evidence="3">The sequence shown here is derived from an EMBL/GenBank/DDBJ whole genome shotgun (WGS) entry which is preliminary data.</text>
</comment>
<keyword evidence="4" id="KW-1185">Reference proteome</keyword>
<feature type="domain" description="Inosine/uridine-preferring nucleoside hydrolase" evidence="2">
    <location>
        <begin position="9"/>
        <end position="220"/>
    </location>
</feature>
<reference evidence="3 4" key="1">
    <citation type="submission" date="2020-02" db="EMBL/GenBank/DDBJ databases">
        <title>Draft genome sequence of Haematococcus lacustris strain NIES-144.</title>
        <authorList>
            <person name="Morimoto D."/>
            <person name="Nakagawa S."/>
            <person name="Yoshida T."/>
            <person name="Sawayama S."/>
        </authorList>
    </citation>
    <scope>NUCLEOTIDE SEQUENCE [LARGE SCALE GENOMIC DNA]</scope>
    <source>
        <strain evidence="3 4">NIES-144</strain>
    </source>
</reference>
<gene>
    <name evidence="3" type="ORF">HaLaN_01865</name>
</gene>